<evidence type="ECO:0000259" key="6">
    <source>
        <dbReference type="PROSITE" id="PS50016"/>
    </source>
</evidence>
<dbReference type="InterPro" id="IPR056511">
    <property type="entry name" value="IDM1_C"/>
</dbReference>
<dbReference type="InterPro" id="IPR019787">
    <property type="entry name" value="Znf_PHD-finger"/>
</dbReference>
<dbReference type="PROSITE" id="PS50016">
    <property type="entry name" value="ZF_PHD_2"/>
    <property type="match status" value="1"/>
</dbReference>
<keyword evidence="3" id="KW-0862">Zinc</keyword>
<dbReference type="Gene3D" id="3.30.40.10">
    <property type="entry name" value="Zinc/RING finger domain, C3HC4 (zinc finger)"/>
    <property type="match status" value="2"/>
</dbReference>
<dbReference type="CDD" id="cd04301">
    <property type="entry name" value="NAT_SF"/>
    <property type="match status" value="1"/>
</dbReference>
<dbReference type="InterPro" id="IPR001965">
    <property type="entry name" value="Znf_PHD"/>
</dbReference>
<evidence type="ECO:0000256" key="5">
    <source>
        <dbReference type="SAM" id="MobiDB-lite"/>
    </source>
</evidence>
<organism evidence="8 9">
    <name type="scientific">Camelina sativa</name>
    <name type="common">False flax</name>
    <name type="synonym">Myagrum sativum</name>
    <dbReference type="NCBI Taxonomy" id="90675"/>
    <lineage>
        <taxon>Eukaryota</taxon>
        <taxon>Viridiplantae</taxon>
        <taxon>Streptophyta</taxon>
        <taxon>Embryophyta</taxon>
        <taxon>Tracheophyta</taxon>
        <taxon>Spermatophyta</taxon>
        <taxon>Magnoliopsida</taxon>
        <taxon>eudicotyledons</taxon>
        <taxon>Gunneridae</taxon>
        <taxon>Pentapetalae</taxon>
        <taxon>rosids</taxon>
        <taxon>malvids</taxon>
        <taxon>Brassicales</taxon>
        <taxon>Brassicaceae</taxon>
        <taxon>Camelineae</taxon>
        <taxon>Camelina</taxon>
    </lineage>
</organism>
<evidence type="ECO:0000256" key="4">
    <source>
        <dbReference type="PROSITE-ProRule" id="PRU00146"/>
    </source>
</evidence>
<dbReference type="RefSeq" id="XP_010484152.1">
    <property type="nucleotide sequence ID" value="XM_010485850.1"/>
</dbReference>
<proteinExistence type="predicted"/>
<feature type="compositionally biased region" description="Basic residues" evidence="5">
    <location>
        <begin position="120"/>
        <end position="129"/>
    </location>
</feature>
<evidence type="ECO:0000313" key="9">
    <source>
        <dbReference type="RefSeq" id="XP_010484152.1"/>
    </source>
</evidence>
<keyword evidence="1" id="KW-0479">Metal-binding</keyword>
<feature type="domain" description="PHD-type" evidence="6">
    <location>
        <begin position="264"/>
        <end position="310"/>
    </location>
</feature>
<keyword evidence="2 4" id="KW-0863">Zinc-finger</keyword>
<dbReference type="Gene3D" id="3.40.630.30">
    <property type="match status" value="1"/>
</dbReference>
<dbReference type="InterPro" id="IPR013083">
    <property type="entry name" value="Znf_RING/FYVE/PHD"/>
</dbReference>
<dbReference type="Pfam" id="PF23209">
    <property type="entry name" value="IDM1_C"/>
    <property type="match status" value="1"/>
</dbReference>
<dbReference type="InterPro" id="IPR011011">
    <property type="entry name" value="Znf_FYVE_PHD"/>
</dbReference>
<name>A0ABM0XD47_CAMSA</name>
<dbReference type="SMART" id="SM00249">
    <property type="entry name" value="PHD"/>
    <property type="match status" value="2"/>
</dbReference>
<evidence type="ECO:0000256" key="3">
    <source>
        <dbReference type="ARBA" id="ARBA00022833"/>
    </source>
</evidence>
<reference evidence="9" key="2">
    <citation type="submission" date="2025-08" db="UniProtKB">
        <authorList>
            <consortium name="RefSeq"/>
        </authorList>
    </citation>
    <scope>IDENTIFICATION</scope>
    <source>
        <tissue evidence="9">Leaf</tissue>
    </source>
</reference>
<feature type="domain" description="N-acetyltransferase" evidence="7">
    <location>
        <begin position="391"/>
        <end position="549"/>
    </location>
</feature>
<dbReference type="PANTHER" id="PTHR46309">
    <property type="entry name" value="PHD FINGER PROTEIN 12"/>
    <property type="match status" value="1"/>
</dbReference>
<evidence type="ECO:0000256" key="2">
    <source>
        <dbReference type="ARBA" id="ARBA00022771"/>
    </source>
</evidence>
<dbReference type="PANTHER" id="PTHR46309:SF17">
    <property type="entry name" value="ACYL-COA N-ACYLTRANSFERASE WITH RING_FYVE_PHD-TYPE ZINC FINGER DOMAIN-CONTAINING PROTEIN"/>
    <property type="match status" value="1"/>
</dbReference>
<reference evidence="8" key="1">
    <citation type="journal article" date="2014" name="Nat. Commun.">
        <title>The emerging biofuel crop Camelina sativa retains a highly undifferentiated hexaploid genome structure.</title>
        <authorList>
            <person name="Kagale S."/>
            <person name="Koh C."/>
            <person name="Nixon J."/>
            <person name="Bollina V."/>
            <person name="Clarke W.E."/>
            <person name="Tuteja R."/>
            <person name="Spillane C."/>
            <person name="Robinson S.J."/>
            <person name="Links M.G."/>
            <person name="Clarke C."/>
            <person name="Higgins E.E."/>
            <person name="Huebert T."/>
            <person name="Sharpe A.G."/>
            <person name="Parkin I.A."/>
        </authorList>
    </citation>
    <scope>NUCLEOTIDE SEQUENCE [LARGE SCALE GENOMIC DNA]</scope>
    <source>
        <strain evidence="8">cv. DH55</strain>
    </source>
</reference>
<evidence type="ECO:0000259" key="7">
    <source>
        <dbReference type="PROSITE" id="PS51186"/>
    </source>
</evidence>
<dbReference type="SUPFAM" id="SSF57903">
    <property type="entry name" value="FYVE/PHD zinc finger"/>
    <property type="match status" value="2"/>
</dbReference>
<dbReference type="InterPro" id="IPR000182">
    <property type="entry name" value="GNAT_dom"/>
</dbReference>
<protein>
    <submittedName>
        <fullName evidence="9">Increased DNA methylation 1-like</fullName>
    </submittedName>
</protein>
<evidence type="ECO:0000313" key="8">
    <source>
        <dbReference type="Proteomes" id="UP000694864"/>
    </source>
</evidence>
<dbReference type="InterPro" id="IPR054292">
    <property type="entry name" value="DUF7028"/>
</dbReference>
<gene>
    <name evidence="9" type="primary">LOC104762534</name>
</gene>
<evidence type="ECO:0000256" key="1">
    <source>
        <dbReference type="ARBA" id="ARBA00022723"/>
    </source>
</evidence>
<feature type="region of interest" description="Disordered" evidence="5">
    <location>
        <begin position="119"/>
        <end position="178"/>
    </location>
</feature>
<dbReference type="InterPro" id="IPR042163">
    <property type="entry name" value="PHF12"/>
</dbReference>
<dbReference type="SUPFAM" id="SSF55729">
    <property type="entry name" value="Acyl-CoA N-acyltransferases (Nat)"/>
    <property type="match status" value="1"/>
</dbReference>
<accession>A0ABM0XD47</accession>
<dbReference type="InterPro" id="IPR016181">
    <property type="entry name" value="Acyl_CoA_acyltransferase"/>
</dbReference>
<sequence>MMDSCNIVPMEAELSPGSMEQWLSMIKDGNNCDKGKRERRSELSMKVKKHLSALGWVFSYYLKGNKPELRLKSPNGRWFYSLVKACVHQHSQQQQQIVPKHDDDLSCSPRKPSCFDVLSQKRKQNKKRSRVEDLDIDTTVPDKEKHSSGELIKTAPDFDVSKSNQQQKKKKKKKKKIMNNRVEDCDTAAFNGEQEKIRPVVNVDVLNQQQKKRRKTASEEIRRPRVEKSLKKILQVMEKKQQKNKLDKESLRFCRKDRDPDMNCDVCCVCHWGGDLLLCDGCPSAFHQTCLGMSSLPEEDMWFCPCCCCDICGSMESPANSKLMTCEQCQRRFHLKCLKEKPCFVSCKGWFCSSQCNRVFSALQNLLGCKIAVGDNGDLVWTLMRAPNDDEHYDYEQMSKLESAVEILHQGFEPTKDHFSGRDLVEELIFRKDRNGVGRGFYTVLIERKNEPVTVAAMRVDKDVAEIPLVATLSNYRRSGMCRLLMDELEKQMSQMGVCRLVLPAAQGVVTTWTQRFGFSVMESSERLELVKHGMLDFVGTVMCGKFLQKERREDDSAQESSLTE</sequence>
<dbReference type="GeneID" id="104762534"/>
<feature type="compositionally biased region" description="Basic residues" evidence="5">
    <location>
        <begin position="167"/>
        <end position="178"/>
    </location>
</feature>
<keyword evidence="8" id="KW-1185">Reference proteome</keyword>
<dbReference type="Proteomes" id="UP000694864">
    <property type="component" value="Chromosome 18"/>
</dbReference>
<dbReference type="Pfam" id="PF22970">
    <property type="entry name" value="DUF7028"/>
    <property type="match status" value="1"/>
</dbReference>
<dbReference type="PROSITE" id="PS51186">
    <property type="entry name" value="GNAT"/>
    <property type="match status" value="1"/>
</dbReference>